<dbReference type="InterPro" id="IPR016181">
    <property type="entry name" value="Acyl_CoA_acyltransferase"/>
</dbReference>
<name>A0A7V7RMI6_9BACI</name>
<accession>A0A7V7RMI6</accession>
<gene>
    <name evidence="2" type="primary">ablB</name>
    <name evidence="2" type="ORF">F7732_05540</name>
</gene>
<dbReference type="InterPro" id="IPR022525">
    <property type="entry name" value="GNAT_AblB"/>
</dbReference>
<protein>
    <submittedName>
        <fullName evidence="2">Putative beta-lysine N-acetyltransferase</fullName>
    </submittedName>
</protein>
<dbReference type="AlphaFoldDB" id="A0A7V7RMI6"/>
<dbReference type="Gene3D" id="3.40.630.30">
    <property type="match status" value="1"/>
</dbReference>
<dbReference type="Proteomes" id="UP000441354">
    <property type="component" value="Unassembled WGS sequence"/>
</dbReference>
<evidence type="ECO:0000313" key="2">
    <source>
        <dbReference type="EMBL" id="KAB2333558.1"/>
    </source>
</evidence>
<comment type="caution">
    <text evidence="2">The sequence shown here is derived from an EMBL/GenBank/DDBJ whole genome shotgun (WGS) entry which is preliminary data.</text>
</comment>
<keyword evidence="3" id="KW-1185">Reference proteome</keyword>
<dbReference type="Pfam" id="PF00583">
    <property type="entry name" value="Acetyltransf_1"/>
    <property type="match status" value="1"/>
</dbReference>
<evidence type="ECO:0000313" key="3">
    <source>
        <dbReference type="Proteomes" id="UP000441354"/>
    </source>
</evidence>
<dbReference type="RefSeq" id="WP_151572882.1">
    <property type="nucleotide sequence ID" value="NZ_WBOT01000002.1"/>
</dbReference>
<dbReference type="GO" id="GO:0008080">
    <property type="term" value="F:N-acetyltransferase activity"/>
    <property type="evidence" value="ECO:0007669"/>
    <property type="project" value="InterPro"/>
</dbReference>
<dbReference type="PROSITE" id="PS51186">
    <property type="entry name" value="GNAT"/>
    <property type="match status" value="1"/>
</dbReference>
<evidence type="ECO:0000259" key="1">
    <source>
        <dbReference type="PROSITE" id="PS51186"/>
    </source>
</evidence>
<dbReference type="InterPro" id="IPR000182">
    <property type="entry name" value="GNAT_dom"/>
</dbReference>
<dbReference type="NCBIfam" id="TIGR03827">
    <property type="entry name" value="GNAT_ablB"/>
    <property type="match status" value="1"/>
</dbReference>
<sequence length="282" mass="33095">MGKTVEFERDACKLSIYIDPFNKRIRVDKMTGSLLESLLYAEEIARENQAEKLIVKGKLQHLPIFQEQGFSLEAKIDKFFMGTDMYFFCKYYSNERRNSEHWIEEDDVLQDVKSREFSEYTAIILSKPYKLKELSAKDVQAMALLYQTVFEIYPVPLHDPVYIRKTMEEGTVYYGVYFKEELVSAAAAEIDWEHRNAELTDCATLPQHRKHQLMKILLVQLEESLKKHNIYCAFSIARSLSFGMNASLHTLGYKYRGRLTKNCYIFNKLEDMNVWVKDLSAH</sequence>
<feature type="domain" description="N-acetyltransferase" evidence="1">
    <location>
        <begin position="129"/>
        <end position="280"/>
    </location>
</feature>
<keyword evidence="2" id="KW-0808">Transferase</keyword>
<organism evidence="2 3">
    <name type="scientific">Bacillus mesophilum</name>
    <dbReference type="NCBI Taxonomy" id="1071718"/>
    <lineage>
        <taxon>Bacteria</taxon>
        <taxon>Bacillati</taxon>
        <taxon>Bacillota</taxon>
        <taxon>Bacilli</taxon>
        <taxon>Bacillales</taxon>
        <taxon>Bacillaceae</taxon>
        <taxon>Bacillus</taxon>
    </lineage>
</organism>
<dbReference type="OrthoDB" id="9790652at2"/>
<reference evidence="2 3" key="1">
    <citation type="journal article" date="2014" name="Arch. Microbiol.">
        <title>Bacillus mesophilum sp. nov., strain IITR-54T, a novel 4-chlorobiphenyl dechlorinating bacterium.</title>
        <authorList>
            <person name="Manickam N."/>
            <person name="Singh N.K."/>
            <person name="Bajaj A."/>
            <person name="Kumar R.M."/>
            <person name="Kaur G."/>
            <person name="Kaur N."/>
            <person name="Bala M."/>
            <person name="Kumar A."/>
            <person name="Mayilraj S."/>
        </authorList>
    </citation>
    <scope>NUCLEOTIDE SEQUENCE [LARGE SCALE GENOMIC DNA]</scope>
    <source>
        <strain evidence="2 3">IITR-54</strain>
    </source>
</reference>
<dbReference type="SUPFAM" id="SSF55729">
    <property type="entry name" value="Acyl-CoA N-acyltransferases (Nat)"/>
    <property type="match status" value="1"/>
</dbReference>
<dbReference type="EMBL" id="WBOT01000002">
    <property type="protein sequence ID" value="KAB2333558.1"/>
    <property type="molecule type" value="Genomic_DNA"/>
</dbReference>
<proteinExistence type="predicted"/>